<comment type="function">
    <text evidence="17">Catalyzes the conversion of 3-deoxy-D-arabino-heptulosonate 7-phosphate (DAHP) to dehydroquinate (DHQ).</text>
</comment>
<feature type="domain" description="3-dehydroquinate synthase N-terminal" evidence="18">
    <location>
        <begin position="72"/>
        <end position="184"/>
    </location>
</feature>
<dbReference type="CDD" id="cd08195">
    <property type="entry name" value="DHQS"/>
    <property type="match status" value="1"/>
</dbReference>
<dbReference type="InterPro" id="IPR016037">
    <property type="entry name" value="DHQ_synth_AroB"/>
</dbReference>
<evidence type="ECO:0000256" key="9">
    <source>
        <dbReference type="ARBA" id="ARBA00022605"/>
    </source>
</evidence>
<dbReference type="InterPro" id="IPR056179">
    <property type="entry name" value="DHQS_C"/>
</dbReference>
<dbReference type="InterPro" id="IPR050071">
    <property type="entry name" value="Dehydroquinate_synthase"/>
</dbReference>
<dbReference type="KEGG" id="hor:Hore_06120"/>
<dbReference type="PANTHER" id="PTHR43622:SF7">
    <property type="entry name" value="3-DEHYDROQUINATE SYNTHASE, CHLOROPLASTIC"/>
    <property type="match status" value="1"/>
</dbReference>
<comment type="caution">
    <text evidence="17">Lacks conserved residue(s) required for the propagation of feature annotation.</text>
</comment>
<keyword evidence="11 17" id="KW-0547">Nucleotide-binding</keyword>
<keyword evidence="8 17" id="KW-0963">Cytoplasm</keyword>
<feature type="domain" description="3-dehydroquinate synthase C-terminal" evidence="19">
    <location>
        <begin position="186"/>
        <end position="330"/>
    </location>
</feature>
<keyword evidence="15 17" id="KW-0456">Lyase</keyword>
<comment type="subcellular location">
    <subcellularLocation>
        <location evidence="3 17">Cytoplasm</location>
    </subcellularLocation>
</comment>
<dbReference type="PIRSF" id="PIRSF001455">
    <property type="entry name" value="DHQ_synth"/>
    <property type="match status" value="1"/>
</dbReference>
<keyword evidence="16 17" id="KW-0170">Cobalt</keyword>
<evidence type="ECO:0000259" key="19">
    <source>
        <dbReference type="Pfam" id="PF24621"/>
    </source>
</evidence>
<dbReference type="STRING" id="373903.Hore_06120"/>
<evidence type="ECO:0000256" key="6">
    <source>
        <dbReference type="ARBA" id="ARBA00013031"/>
    </source>
</evidence>
<comment type="cofactor">
    <cofactor evidence="17">
        <name>Co(2+)</name>
        <dbReference type="ChEBI" id="CHEBI:48828"/>
    </cofactor>
    <cofactor evidence="17">
        <name>Zn(2+)</name>
        <dbReference type="ChEBI" id="CHEBI:29105"/>
    </cofactor>
    <text evidence="17">Binds 1 divalent metal cation per subunit. Can use either Co(2+) or Zn(2+).</text>
</comment>
<feature type="binding site" evidence="17">
    <location>
        <begin position="110"/>
        <end position="114"/>
    </location>
    <ligand>
        <name>NAD(+)</name>
        <dbReference type="ChEBI" id="CHEBI:57540"/>
    </ligand>
</feature>
<evidence type="ECO:0000256" key="8">
    <source>
        <dbReference type="ARBA" id="ARBA00022490"/>
    </source>
</evidence>
<evidence type="ECO:0000256" key="11">
    <source>
        <dbReference type="ARBA" id="ARBA00022741"/>
    </source>
</evidence>
<dbReference type="Pfam" id="PF24621">
    <property type="entry name" value="DHQS_C"/>
    <property type="match status" value="1"/>
</dbReference>
<dbReference type="HAMAP" id="MF_00110">
    <property type="entry name" value="DHQ_synthase"/>
    <property type="match status" value="1"/>
</dbReference>
<dbReference type="FunFam" id="3.40.50.1970:FF:000001">
    <property type="entry name" value="3-dehydroquinate synthase"/>
    <property type="match status" value="1"/>
</dbReference>
<dbReference type="GO" id="GO:0003856">
    <property type="term" value="F:3-dehydroquinate synthase activity"/>
    <property type="evidence" value="ECO:0007669"/>
    <property type="project" value="UniProtKB-UniRule"/>
</dbReference>
<accession>B8D2E2</accession>
<keyword evidence="14 17" id="KW-0057">Aromatic amino acid biosynthesis</keyword>
<dbReference type="GO" id="GO:0046872">
    <property type="term" value="F:metal ion binding"/>
    <property type="evidence" value="ECO:0007669"/>
    <property type="project" value="UniProtKB-KW"/>
</dbReference>
<evidence type="ECO:0000256" key="7">
    <source>
        <dbReference type="ARBA" id="ARBA00017684"/>
    </source>
</evidence>
<evidence type="ECO:0000256" key="1">
    <source>
        <dbReference type="ARBA" id="ARBA00001393"/>
    </source>
</evidence>
<name>B8D2E2_HALOH</name>
<comment type="similarity">
    <text evidence="5 17">Belongs to the sugar phosphate cyclases superfamily. Dehydroquinate synthase family.</text>
</comment>
<keyword evidence="10 17" id="KW-0479">Metal-binding</keyword>
<evidence type="ECO:0000256" key="16">
    <source>
        <dbReference type="ARBA" id="ARBA00023285"/>
    </source>
</evidence>
<evidence type="ECO:0000256" key="15">
    <source>
        <dbReference type="ARBA" id="ARBA00023239"/>
    </source>
</evidence>
<dbReference type="UniPathway" id="UPA00053">
    <property type="reaction ID" value="UER00085"/>
</dbReference>
<feature type="binding site" evidence="17">
    <location>
        <position position="189"/>
    </location>
    <ligand>
        <name>Zn(2+)</name>
        <dbReference type="ChEBI" id="CHEBI:29105"/>
    </ligand>
</feature>
<evidence type="ECO:0000256" key="14">
    <source>
        <dbReference type="ARBA" id="ARBA00023141"/>
    </source>
</evidence>
<dbReference type="InterPro" id="IPR030960">
    <property type="entry name" value="DHQS/DOIS_N"/>
</dbReference>
<protein>
    <recommendedName>
        <fullName evidence="7 17">3-dehydroquinate synthase</fullName>
        <shortName evidence="17">DHQS</shortName>
        <ecNumber evidence="6 17">4.2.3.4</ecNumber>
    </recommendedName>
</protein>
<feature type="binding site" evidence="17">
    <location>
        <position position="147"/>
    </location>
    <ligand>
        <name>NAD(+)</name>
        <dbReference type="ChEBI" id="CHEBI:57540"/>
    </ligand>
</feature>
<keyword evidence="12 17" id="KW-0862">Zinc</keyword>
<evidence type="ECO:0000313" key="21">
    <source>
        <dbReference type="Proteomes" id="UP000000719"/>
    </source>
</evidence>
<gene>
    <name evidence="17" type="primary">aroB</name>
    <name evidence="20" type="ordered locus">Hore_06120</name>
</gene>
<dbReference type="Gene3D" id="3.40.50.1970">
    <property type="match status" value="1"/>
</dbReference>
<dbReference type="Pfam" id="PF01761">
    <property type="entry name" value="DHQ_synthase"/>
    <property type="match status" value="1"/>
</dbReference>
<dbReference type="GO" id="GO:0005737">
    <property type="term" value="C:cytoplasm"/>
    <property type="evidence" value="ECO:0007669"/>
    <property type="project" value="UniProtKB-SubCell"/>
</dbReference>
<comment type="pathway">
    <text evidence="4 17">Metabolic intermediate biosynthesis; chorismate biosynthesis; chorismate from D-erythrose 4-phosphate and phosphoenolpyruvate: step 2/7.</text>
</comment>
<evidence type="ECO:0000256" key="13">
    <source>
        <dbReference type="ARBA" id="ARBA00023027"/>
    </source>
</evidence>
<dbReference type="Gene3D" id="1.20.1090.10">
    <property type="entry name" value="Dehydroquinate synthase-like - alpha domain"/>
    <property type="match status" value="1"/>
</dbReference>
<feature type="binding site" evidence="17">
    <location>
        <position position="252"/>
    </location>
    <ligand>
        <name>Zn(2+)</name>
        <dbReference type="ChEBI" id="CHEBI:29105"/>
    </ligand>
</feature>
<dbReference type="GO" id="GO:0009423">
    <property type="term" value="P:chorismate biosynthetic process"/>
    <property type="evidence" value="ECO:0007669"/>
    <property type="project" value="UniProtKB-UniRule"/>
</dbReference>
<dbReference type="AlphaFoldDB" id="B8D2E2"/>
<evidence type="ECO:0000256" key="2">
    <source>
        <dbReference type="ARBA" id="ARBA00001911"/>
    </source>
</evidence>
<comment type="cofactor">
    <cofactor evidence="2 17">
        <name>NAD(+)</name>
        <dbReference type="ChEBI" id="CHEBI:57540"/>
    </cofactor>
</comment>
<dbReference type="eggNOG" id="COG0337">
    <property type="taxonomic scope" value="Bacteria"/>
</dbReference>
<feature type="binding site" evidence="17">
    <location>
        <begin position="134"/>
        <end position="135"/>
    </location>
    <ligand>
        <name>NAD(+)</name>
        <dbReference type="ChEBI" id="CHEBI:57540"/>
    </ligand>
</feature>
<evidence type="ECO:0000313" key="20">
    <source>
        <dbReference type="EMBL" id="ACL69369.1"/>
    </source>
</evidence>
<dbReference type="HOGENOM" id="CLU_001201_0_2_9"/>
<dbReference type="SUPFAM" id="SSF56796">
    <property type="entry name" value="Dehydroquinate synthase-like"/>
    <property type="match status" value="1"/>
</dbReference>
<dbReference type="EMBL" id="CP001098">
    <property type="protein sequence ID" value="ACL69369.1"/>
    <property type="molecule type" value="Genomic_DNA"/>
</dbReference>
<evidence type="ECO:0000256" key="10">
    <source>
        <dbReference type="ARBA" id="ARBA00022723"/>
    </source>
</evidence>
<dbReference type="GO" id="GO:0000166">
    <property type="term" value="F:nucleotide binding"/>
    <property type="evidence" value="ECO:0007669"/>
    <property type="project" value="UniProtKB-KW"/>
</dbReference>
<dbReference type="RefSeq" id="WP_012635557.1">
    <property type="nucleotide sequence ID" value="NC_011899.1"/>
</dbReference>
<sequence>MDFKSIEVNIPSKTVNYSIIIGQGLMENAGSLIKDVYRGRKIMVVTDENVDGLYGDIMLKSLEKEGFVVIKYIIPPGEKSKSNYYLHKGYDIMVENGFGRDHLVVAFGGGVVGDLAGYLAATYMRGIGLVQIPTTLLSQVDSSVGGKTAINHPAGKNLIGAFYQPDRVIIDVGVLKSLEKRELRAGMAEVIKYGLIFDSDFVDYLRNNYQEVFVYNPRVLGRIIEQSCNYKARIVEEDQKEKGIRALLNFGHTIGHSLEAVTGYRKYKHGEAVAIGMVGAARLSERLELLQEGEADKVAEILRLYGLPLSYQYGEDPEMVYKTLFYDKKVKDNKLTWILLKNIGKGFIKNDVNDNIINEVLEGLK</sequence>
<dbReference type="Proteomes" id="UP000000719">
    <property type="component" value="Chromosome"/>
</dbReference>
<reference evidence="20 21" key="1">
    <citation type="journal article" date="2009" name="PLoS ONE">
        <title>Genome analysis of the anaerobic thermohalophilic bacterium Halothermothrix orenii.</title>
        <authorList>
            <person name="Mavromatis K."/>
            <person name="Ivanova N."/>
            <person name="Anderson I."/>
            <person name="Lykidis A."/>
            <person name="Hooper S.D."/>
            <person name="Sun H."/>
            <person name="Kunin V."/>
            <person name="Lapidus A."/>
            <person name="Hugenholtz P."/>
            <person name="Patel B."/>
            <person name="Kyrpides N.C."/>
        </authorList>
    </citation>
    <scope>NUCLEOTIDE SEQUENCE [LARGE SCALE GENOMIC DNA]</scope>
    <source>
        <strain evidence="21">H 168 / OCM 544 / DSM 9562</strain>
    </source>
</reference>
<feature type="binding site" evidence="17">
    <location>
        <position position="156"/>
    </location>
    <ligand>
        <name>NAD(+)</name>
        <dbReference type="ChEBI" id="CHEBI:57540"/>
    </ligand>
</feature>
<dbReference type="EC" id="4.2.3.4" evidence="6 17"/>
<feature type="binding site" evidence="17">
    <location>
        <position position="269"/>
    </location>
    <ligand>
        <name>Zn(2+)</name>
        <dbReference type="ChEBI" id="CHEBI:29105"/>
    </ligand>
</feature>
<evidence type="ECO:0000256" key="17">
    <source>
        <dbReference type="HAMAP-Rule" id="MF_00110"/>
    </source>
</evidence>
<dbReference type="GO" id="GO:0009073">
    <property type="term" value="P:aromatic amino acid family biosynthetic process"/>
    <property type="evidence" value="ECO:0007669"/>
    <property type="project" value="UniProtKB-KW"/>
</dbReference>
<evidence type="ECO:0000256" key="3">
    <source>
        <dbReference type="ARBA" id="ARBA00004496"/>
    </source>
</evidence>
<evidence type="ECO:0000256" key="5">
    <source>
        <dbReference type="ARBA" id="ARBA00005412"/>
    </source>
</evidence>
<evidence type="ECO:0000259" key="18">
    <source>
        <dbReference type="Pfam" id="PF01761"/>
    </source>
</evidence>
<keyword evidence="9 17" id="KW-0028">Amino-acid biosynthesis</keyword>
<proteinExistence type="inferred from homology"/>
<dbReference type="InterPro" id="IPR030963">
    <property type="entry name" value="DHQ_synth_fam"/>
</dbReference>
<dbReference type="GO" id="GO:0008652">
    <property type="term" value="P:amino acid biosynthetic process"/>
    <property type="evidence" value="ECO:0007669"/>
    <property type="project" value="UniProtKB-KW"/>
</dbReference>
<keyword evidence="21" id="KW-1185">Reference proteome</keyword>
<comment type="catalytic activity">
    <reaction evidence="1 17">
        <text>7-phospho-2-dehydro-3-deoxy-D-arabino-heptonate = 3-dehydroquinate + phosphate</text>
        <dbReference type="Rhea" id="RHEA:21968"/>
        <dbReference type="ChEBI" id="CHEBI:32364"/>
        <dbReference type="ChEBI" id="CHEBI:43474"/>
        <dbReference type="ChEBI" id="CHEBI:58394"/>
        <dbReference type="EC" id="4.2.3.4"/>
    </reaction>
</comment>
<dbReference type="NCBIfam" id="TIGR01357">
    <property type="entry name" value="aroB"/>
    <property type="match status" value="1"/>
</dbReference>
<keyword evidence="13 17" id="KW-0520">NAD</keyword>
<evidence type="ECO:0000256" key="12">
    <source>
        <dbReference type="ARBA" id="ARBA00022833"/>
    </source>
</evidence>
<evidence type="ECO:0000256" key="4">
    <source>
        <dbReference type="ARBA" id="ARBA00004661"/>
    </source>
</evidence>
<dbReference type="PANTHER" id="PTHR43622">
    <property type="entry name" value="3-DEHYDROQUINATE SYNTHASE"/>
    <property type="match status" value="1"/>
</dbReference>
<organism evidence="20 21">
    <name type="scientific">Halothermothrix orenii (strain H 168 / OCM 544 / DSM 9562)</name>
    <dbReference type="NCBI Taxonomy" id="373903"/>
    <lineage>
        <taxon>Bacteria</taxon>
        <taxon>Bacillati</taxon>
        <taxon>Bacillota</taxon>
        <taxon>Clostridia</taxon>
        <taxon>Halanaerobiales</taxon>
        <taxon>Halothermotrichaceae</taxon>
        <taxon>Halothermothrix</taxon>
    </lineage>
</organism>